<comment type="caution">
    <text evidence="3">The sequence shown here is derived from an EMBL/GenBank/DDBJ whole genome shotgun (WGS) entry which is preliminary data.</text>
</comment>
<evidence type="ECO:0000313" key="4">
    <source>
        <dbReference type="Proteomes" id="UP000774326"/>
    </source>
</evidence>
<gene>
    <name evidence="3" type="ORF">WICPIJ_001508</name>
</gene>
<reference evidence="3" key="2">
    <citation type="submission" date="2021-01" db="EMBL/GenBank/DDBJ databases">
        <authorList>
            <person name="Schikora-Tamarit M.A."/>
        </authorList>
    </citation>
    <scope>NUCLEOTIDE SEQUENCE</scope>
    <source>
        <strain evidence="3">CBS2887</strain>
    </source>
</reference>
<reference evidence="3" key="1">
    <citation type="journal article" date="2021" name="Open Biol.">
        <title>Shared evolutionary footprints suggest mitochondrial oxidative damage underlies multiple complex I losses in fungi.</title>
        <authorList>
            <person name="Schikora-Tamarit M.A."/>
            <person name="Marcet-Houben M."/>
            <person name="Nosek J."/>
            <person name="Gabaldon T."/>
        </authorList>
    </citation>
    <scope>NUCLEOTIDE SEQUENCE</scope>
    <source>
        <strain evidence="3">CBS2887</strain>
    </source>
</reference>
<keyword evidence="4" id="KW-1185">Reference proteome</keyword>
<evidence type="ECO:0000256" key="2">
    <source>
        <dbReference type="SAM" id="SignalP"/>
    </source>
</evidence>
<evidence type="ECO:0000256" key="1">
    <source>
        <dbReference type="SAM" id="MobiDB-lite"/>
    </source>
</evidence>
<evidence type="ECO:0000313" key="3">
    <source>
        <dbReference type="EMBL" id="KAH3687514.1"/>
    </source>
</evidence>
<proteinExistence type="predicted"/>
<evidence type="ECO:0008006" key="5">
    <source>
        <dbReference type="Google" id="ProtNLM"/>
    </source>
</evidence>
<accession>A0A9P8TQQ4</accession>
<dbReference type="EMBL" id="JAEUBG010000781">
    <property type="protein sequence ID" value="KAH3687514.1"/>
    <property type="molecule type" value="Genomic_DNA"/>
</dbReference>
<dbReference type="AlphaFoldDB" id="A0A9P8TQQ4"/>
<dbReference type="Proteomes" id="UP000774326">
    <property type="component" value="Unassembled WGS sequence"/>
</dbReference>
<feature type="region of interest" description="Disordered" evidence="1">
    <location>
        <begin position="33"/>
        <end position="54"/>
    </location>
</feature>
<feature type="signal peptide" evidence="2">
    <location>
        <begin position="1"/>
        <end position="26"/>
    </location>
</feature>
<organism evidence="3 4">
    <name type="scientific">Wickerhamomyces pijperi</name>
    <name type="common">Yeast</name>
    <name type="synonym">Pichia pijperi</name>
    <dbReference type="NCBI Taxonomy" id="599730"/>
    <lineage>
        <taxon>Eukaryota</taxon>
        <taxon>Fungi</taxon>
        <taxon>Dikarya</taxon>
        <taxon>Ascomycota</taxon>
        <taxon>Saccharomycotina</taxon>
        <taxon>Saccharomycetes</taxon>
        <taxon>Phaffomycetales</taxon>
        <taxon>Wickerhamomycetaceae</taxon>
        <taxon>Wickerhamomyces</taxon>
    </lineage>
</organism>
<keyword evidence="2" id="KW-0732">Signal</keyword>
<protein>
    <recommendedName>
        <fullName evidence="5">Secreted protein</fullName>
    </recommendedName>
</protein>
<name>A0A9P8TQQ4_WICPI</name>
<feature type="chain" id="PRO_5040136271" description="Secreted protein" evidence="2">
    <location>
        <begin position="27"/>
        <end position="95"/>
    </location>
</feature>
<sequence>MVSVRNFVSVMVVGFLNGMTFKGSKADSCATWSKPTSDIEGEGEAVTDESGPPEVDCVDTSIANDEIWVDWEEFECGTFLTKVEFVYPVVRSTPM</sequence>